<gene>
    <name evidence="2" type="ORF">ECPE_LOCUS10790</name>
</gene>
<dbReference type="WBParaSite" id="ECPE_0001082301-mRNA-1">
    <property type="protein sequence ID" value="ECPE_0001082301-mRNA-1"/>
    <property type="gene ID" value="ECPE_0001082301"/>
</dbReference>
<dbReference type="OrthoDB" id="6238705at2759"/>
<reference evidence="4" key="1">
    <citation type="submission" date="2016-06" db="UniProtKB">
        <authorList>
            <consortium name="WormBaseParasite"/>
        </authorList>
    </citation>
    <scope>IDENTIFICATION</scope>
</reference>
<feature type="region of interest" description="Disordered" evidence="1">
    <location>
        <begin position="161"/>
        <end position="199"/>
    </location>
</feature>
<organism evidence="4">
    <name type="scientific">Echinostoma caproni</name>
    <dbReference type="NCBI Taxonomy" id="27848"/>
    <lineage>
        <taxon>Eukaryota</taxon>
        <taxon>Metazoa</taxon>
        <taxon>Spiralia</taxon>
        <taxon>Lophotrochozoa</taxon>
        <taxon>Platyhelminthes</taxon>
        <taxon>Trematoda</taxon>
        <taxon>Digenea</taxon>
        <taxon>Plagiorchiida</taxon>
        <taxon>Echinostomata</taxon>
        <taxon>Echinostomatoidea</taxon>
        <taxon>Echinostomatidae</taxon>
        <taxon>Echinostoma</taxon>
    </lineage>
</organism>
<protein>
    <submittedName>
        <fullName evidence="4">Protein-serine/threonine phosphatase</fullName>
    </submittedName>
</protein>
<evidence type="ECO:0000313" key="3">
    <source>
        <dbReference type="Proteomes" id="UP000272942"/>
    </source>
</evidence>
<name>A0A183AV05_9TREM</name>
<feature type="compositionally biased region" description="Polar residues" evidence="1">
    <location>
        <begin position="161"/>
        <end position="182"/>
    </location>
</feature>
<feature type="compositionally biased region" description="Acidic residues" evidence="1">
    <location>
        <begin position="183"/>
        <end position="195"/>
    </location>
</feature>
<dbReference type="Proteomes" id="UP000272942">
    <property type="component" value="Unassembled WGS sequence"/>
</dbReference>
<dbReference type="EMBL" id="UZAN01049674">
    <property type="protein sequence ID" value="VDP87618.1"/>
    <property type="molecule type" value="Genomic_DNA"/>
</dbReference>
<dbReference type="AlphaFoldDB" id="A0A183AV05"/>
<proteinExistence type="predicted"/>
<evidence type="ECO:0000256" key="1">
    <source>
        <dbReference type="SAM" id="MobiDB-lite"/>
    </source>
</evidence>
<keyword evidence="3" id="KW-1185">Reference proteome</keyword>
<evidence type="ECO:0000313" key="2">
    <source>
        <dbReference type="EMBL" id="VDP87618.1"/>
    </source>
</evidence>
<accession>A0A183AV05</accession>
<evidence type="ECO:0000313" key="4">
    <source>
        <dbReference type="WBParaSite" id="ECPE_0001082301-mRNA-1"/>
    </source>
</evidence>
<reference evidence="2 3" key="2">
    <citation type="submission" date="2018-11" db="EMBL/GenBank/DDBJ databases">
        <authorList>
            <consortium name="Pathogen Informatics"/>
        </authorList>
    </citation>
    <scope>NUCLEOTIDE SEQUENCE [LARGE SCALE GENOMIC DNA]</scope>
    <source>
        <strain evidence="2 3">Egypt</strain>
    </source>
</reference>
<sequence length="233" mass="25692">MRPTHSIVSLDQLHTRGAHSQGSFIPDRLHAFGMGRTAAGLSAGRTPVRRAFRSPVFWHAITLEIPANMVESCSSGHATPQFGTSLSCALRSPARAQLELRLDLKERNALTKEGLYSSSPNLSLLPPWKNSQVLGSVRILLSPRVWDYFLHDSEEAVRINDNSTHQSTGNPHPMGSRNSTSADEGEDDEDGEEEEAHTIVGSKPRILRFVRRLEVPFEVSRGLSSFSGRKLVS</sequence>